<dbReference type="PANTHER" id="PTHR33244:SF3">
    <property type="entry name" value="PEPTIDASE A2 DOMAIN-CONTAINING PROTEIN"/>
    <property type="match status" value="1"/>
</dbReference>
<dbReference type="OrthoDB" id="5976842at2759"/>
<evidence type="ECO:0000313" key="2">
    <source>
        <dbReference type="EMBL" id="CAB4043853.1"/>
    </source>
</evidence>
<dbReference type="AlphaFoldDB" id="A0A7D9M6J6"/>
<dbReference type="PANTHER" id="PTHR33244">
    <property type="entry name" value="INTEGRASE CATALYTIC DOMAIN-CONTAINING PROTEIN-RELATED"/>
    <property type="match status" value="1"/>
</dbReference>
<dbReference type="EMBL" id="CACRXK020033375">
    <property type="protein sequence ID" value="CAB4043853.1"/>
    <property type="molecule type" value="Genomic_DNA"/>
</dbReference>
<sequence>TCPNCEEEILLKCKESGTDPSLALLSLRSTPLSATLKSPAELLNGRMFKTTLPVKIHPPNDWHETRDLLLTQQKKQVNLYNRDSKEKPNLFQKQAVQVQDPLKKTWSPARVVGFGPTPRSYIPEDESGVQIRRNRQLIKPDIQKTPGPTSPAAVKDNQSEKRNVEIPDRPEVRTRSGRIIKKPGRPMYK</sequence>
<feature type="compositionally biased region" description="Basic residues" evidence="1">
    <location>
        <begin position="175"/>
        <end position="189"/>
    </location>
</feature>
<feature type="non-terminal residue" evidence="2">
    <location>
        <position position="1"/>
    </location>
</feature>
<organism evidence="2 3">
    <name type="scientific">Paramuricea clavata</name>
    <name type="common">Red gorgonian</name>
    <name type="synonym">Violescent sea-whip</name>
    <dbReference type="NCBI Taxonomy" id="317549"/>
    <lineage>
        <taxon>Eukaryota</taxon>
        <taxon>Metazoa</taxon>
        <taxon>Cnidaria</taxon>
        <taxon>Anthozoa</taxon>
        <taxon>Octocorallia</taxon>
        <taxon>Malacalcyonacea</taxon>
        <taxon>Plexauridae</taxon>
        <taxon>Paramuricea</taxon>
    </lineage>
</organism>
<gene>
    <name evidence="2" type="ORF">PACLA_8A072543</name>
</gene>
<comment type="caution">
    <text evidence="2">The sequence shown here is derived from an EMBL/GenBank/DDBJ whole genome shotgun (WGS) entry which is preliminary data.</text>
</comment>
<name>A0A7D9M6J6_PARCT</name>
<proteinExistence type="predicted"/>
<feature type="region of interest" description="Disordered" evidence="1">
    <location>
        <begin position="139"/>
        <end position="189"/>
    </location>
</feature>
<evidence type="ECO:0000313" key="3">
    <source>
        <dbReference type="Proteomes" id="UP001152795"/>
    </source>
</evidence>
<keyword evidence="3" id="KW-1185">Reference proteome</keyword>
<dbReference type="Proteomes" id="UP001152795">
    <property type="component" value="Unassembled WGS sequence"/>
</dbReference>
<evidence type="ECO:0000256" key="1">
    <source>
        <dbReference type="SAM" id="MobiDB-lite"/>
    </source>
</evidence>
<reference evidence="2" key="1">
    <citation type="submission" date="2020-04" db="EMBL/GenBank/DDBJ databases">
        <authorList>
            <person name="Alioto T."/>
            <person name="Alioto T."/>
            <person name="Gomez Garrido J."/>
        </authorList>
    </citation>
    <scope>NUCLEOTIDE SEQUENCE</scope>
    <source>
        <strain evidence="2">A484AB</strain>
    </source>
</reference>
<feature type="compositionally biased region" description="Basic and acidic residues" evidence="1">
    <location>
        <begin position="157"/>
        <end position="174"/>
    </location>
</feature>
<protein>
    <submittedName>
        <fullName evidence="2">Uncharacterized protein</fullName>
    </submittedName>
</protein>
<accession>A0A7D9M6J6</accession>